<dbReference type="eggNOG" id="COG0774">
    <property type="taxonomic scope" value="Bacteria"/>
</dbReference>
<name>M2ZKB8_9PROT</name>
<feature type="non-terminal residue" evidence="1">
    <location>
        <position position="1"/>
    </location>
</feature>
<evidence type="ECO:0000313" key="2">
    <source>
        <dbReference type="Proteomes" id="UP000011744"/>
    </source>
</evidence>
<proteinExistence type="predicted"/>
<accession>M2ZKB8</accession>
<dbReference type="AlphaFoldDB" id="M2ZKB8"/>
<comment type="caution">
    <text evidence="1">The sequence shown here is derived from an EMBL/GenBank/DDBJ whole genome shotgun (WGS) entry which is preliminary data.</text>
</comment>
<dbReference type="Proteomes" id="UP000011744">
    <property type="component" value="Unassembled WGS sequence"/>
</dbReference>
<protein>
    <submittedName>
        <fullName evidence="1">UDP-3-O-[3-hydroxymyristoyl] N-acetylglucosamine deacetylase</fullName>
    </submittedName>
</protein>
<sequence>ALFADSSAWELTTIAPGSAAAPFAAPPLALAANG</sequence>
<gene>
    <name evidence="1" type="ORF">H261_21988</name>
</gene>
<dbReference type="EMBL" id="AONQ01000110">
    <property type="protein sequence ID" value="EME67747.1"/>
    <property type="molecule type" value="Genomic_DNA"/>
</dbReference>
<organism evidence="1 2">
    <name type="scientific">Paramagnetospirillum caucaseum</name>
    <dbReference type="NCBI Taxonomy" id="1244869"/>
    <lineage>
        <taxon>Bacteria</taxon>
        <taxon>Pseudomonadati</taxon>
        <taxon>Pseudomonadota</taxon>
        <taxon>Alphaproteobacteria</taxon>
        <taxon>Rhodospirillales</taxon>
        <taxon>Magnetospirillaceae</taxon>
        <taxon>Paramagnetospirillum</taxon>
    </lineage>
</organism>
<keyword evidence="2" id="KW-1185">Reference proteome</keyword>
<evidence type="ECO:0000313" key="1">
    <source>
        <dbReference type="EMBL" id="EME67747.1"/>
    </source>
</evidence>
<reference evidence="1 2" key="1">
    <citation type="journal article" date="2014" name="Genome Announc.">
        <title>Draft Genome Sequence of Magnetospirillum sp. Strain SO-1, a Freshwater Magnetotactic Bacterium Isolated from the Ol'khovka River, Russia.</title>
        <authorList>
            <person name="Grouzdev D.S."/>
            <person name="Dziuba M.V."/>
            <person name="Sukhacheva M.S."/>
            <person name="Mardanov A.V."/>
            <person name="Beletskiy A.V."/>
            <person name="Kuznetsov B.B."/>
            <person name="Skryabin K.G."/>
        </authorList>
    </citation>
    <scope>NUCLEOTIDE SEQUENCE [LARGE SCALE GENOMIC DNA]</scope>
    <source>
        <strain evidence="1 2">SO-1</strain>
    </source>
</reference>